<evidence type="ECO:0000313" key="3">
    <source>
        <dbReference type="Proteomes" id="UP000019402"/>
    </source>
</evidence>
<accession>W7YBE8</accession>
<organism evidence="2 3">
    <name type="scientific">Saccharicrinis fermentans DSM 9555 = JCM 21142</name>
    <dbReference type="NCBI Taxonomy" id="869213"/>
    <lineage>
        <taxon>Bacteria</taxon>
        <taxon>Pseudomonadati</taxon>
        <taxon>Bacteroidota</taxon>
        <taxon>Bacteroidia</taxon>
        <taxon>Marinilabiliales</taxon>
        <taxon>Marinilabiliaceae</taxon>
        <taxon>Saccharicrinis</taxon>
    </lineage>
</organism>
<dbReference type="PROSITE" id="PS50222">
    <property type="entry name" value="EF_HAND_2"/>
    <property type="match status" value="1"/>
</dbReference>
<feature type="domain" description="EF-hand" evidence="1">
    <location>
        <begin position="255"/>
        <end position="290"/>
    </location>
</feature>
<proteinExistence type="predicted"/>
<dbReference type="SUPFAM" id="SSF53955">
    <property type="entry name" value="Lysozyme-like"/>
    <property type="match status" value="1"/>
</dbReference>
<dbReference type="AlphaFoldDB" id="W7YBE8"/>
<dbReference type="EMBL" id="BAMD01000118">
    <property type="protein sequence ID" value="GAF05757.1"/>
    <property type="molecule type" value="Genomic_DNA"/>
</dbReference>
<dbReference type="Gene3D" id="1.10.530.10">
    <property type="match status" value="1"/>
</dbReference>
<evidence type="ECO:0000313" key="2">
    <source>
        <dbReference type="EMBL" id="GAF05757.1"/>
    </source>
</evidence>
<dbReference type="InterPro" id="IPR002048">
    <property type="entry name" value="EF_hand_dom"/>
</dbReference>
<evidence type="ECO:0000259" key="1">
    <source>
        <dbReference type="PROSITE" id="PS50222"/>
    </source>
</evidence>
<dbReference type="eggNOG" id="COG3179">
    <property type="taxonomic scope" value="Bacteria"/>
</dbReference>
<name>W7YBE8_9BACT</name>
<protein>
    <submittedName>
        <fullName evidence="2">Putative chitinase</fullName>
    </submittedName>
</protein>
<dbReference type="InterPro" id="IPR018247">
    <property type="entry name" value="EF_Hand_1_Ca_BS"/>
</dbReference>
<gene>
    <name evidence="2" type="ORF">JCM21142_104509</name>
</gene>
<keyword evidence="3" id="KW-1185">Reference proteome</keyword>
<dbReference type="InterPro" id="IPR023346">
    <property type="entry name" value="Lysozyme-like_dom_sf"/>
</dbReference>
<sequence length="655" mass="75162">MEIDNLEVVVMDRYKELPTIYDDASKIYTFSNESNSVDNAERLNEFNKVVGDIAQMGDNVWLKEQLQGKQRRVIYQNPNKGQIFWVKNEDLEEKTLTFSIQTTASNKVATAQTAPAVANGVSQDGLANGTGTSEVVVPEAQANSATTTETKIYLRLNKELSEVYLISPEDDNINTKIEADVIVNIKEGKVYKDKDEKEWYLLEPIGLKKTGVAIQYKGLISEDELGEKFSAYNWSKFGFEVKEDASNTYIYDFEKKQPFFEEICNIVDVDGDGILEPYELQRALNNHYIANKLSHLVCKHHNEWAYSGQYLSPLIEELDQFYEKALKKDADGKELENQQELDAIREERKEAFKAKVEQLALWEGIEARKSSYRSKWVNGALVTSPITMGPYLAYKFGKWVYEKMTSEDEPEQEIPLSPFPIANPVVYHFHPVAFVEQMRRMGTVCIINRDFFYENYLAEFGEINDELKNNLEIIFEGIEKYETSKGLAFSEKQVAYILATIKHETGYFKPVIESYWSTEAVRKKYYEDMYDPVLGKNQTRRNMALNNENATEGDGVKYAGKGYVQITWKKNYRKAKEKFGVDFVGSPELALVPKYAIDIALYGFDSGMFTGKTIRDYINIDKCDYYNARRVINGTDAAATIESYAVKFEKCLEIR</sequence>
<dbReference type="PROSITE" id="PS00018">
    <property type="entry name" value="EF_HAND_1"/>
    <property type="match status" value="1"/>
</dbReference>
<dbReference type="GO" id="GO:0005509">
    <property type="term" value="F:calcium ion binding"/>
    <property type="evidence" value="ECO:0007669"/>
    <property type="project" value="InterPro"/>
</dbReference>
<dbReference type="Proteomes" id="UP000019402">
    <property type="component" value="Unassembled WGS sequence"/>
</dbReference>
<dbReference type="STRING" id="869213.GCA_000517085_03877"/>
<reference evidence="2 3" key="1">
    <citation type="journal article" date="2014" name="Genome Announc.">
        <title>Draft Genome Sequence of Cytophaga fermentans JCM 21142T, a Facultative Anaerobe Isolated from Marine Mud.</title>
        <authorList>
            <person name="Starns D."/>
            <person name="Oshima K."/>
            <person name="Suda W."/>
            <person name="Iino T."/>
            <person name="Yuki M."/>
            <person name="Inoue J."/>
            <person name="Kitamura K."/>
            <person name="Iida T."/>
            <person name="Darby A."/>
            <person name="Hattori M."/>
            <person name="Ohkuma M."/>
        </authorList>
    </citation>
    <scope>NUCLEOTIDE SEQUENCE [LARGE SCALE GENOMIC DNA]</scope>
    <source>
        <strain evidence="2 3">JCM 21142</strain>
    </source>
</reference>
<comment type="caution">
    <text evidence="2">The sequence shown here is derived from an EMBL/GenBank/DDBJ whole genome shotgun (WGS) entry which is preliminary data.</text>
</comment>